<dbReference type="OrthoDB" id="5365332at2"/>
<proteinExistence type="predicted"/>
<protein>
    <submittedName>
        <fullName evidence="1">Uncharacterized protein</fullName>
    </submittedName>
</protein>
<name>A0A454TTN0_9RALS</name>
<dbReference type="EMBL" id="RJTL01000012">
    <property type="protein sequence ID" value="RNM08079.1"/>
    <property type="molecule type" value="Genomic_DNA"/>
</dbReference>
<accession>A0A454TTN0</accession>
<reference evidence="1 2" key="1">
    <citation type="submission" date="2018-10" db="EMBL/GenBank/DDBJ databases">
        <title>Draft Genome Sequence of Ralstonia pseudosolanacearum (R. solanacearum phylotype I) Strain Tg03 Isolated from Luffa cylindrica in China.</title>
        <authorList>
            <person name="Yuan G.-Q."/>
            <person name="Li Q.-Q."/>
            <person name="Zhang Y.-W."/>
        </authorList>
    </citation>
    <scope>NUCLEOTIDE SEQUENCE [LARGE SCALE GENOMIC DNA]</scope>
    <source>
        <strain evidence="1 2">Tg03</strain>
    </source>
</reference>
<comment type="caution">
    <text evidence="1">The sequence shown here is derived from an EMBL/GenBank/DDBJ whole genome shotgun (WGS) entry which is preliminary data.</text>
</comment>
<dbReference type="AlphaFoldDB" id="A0A454TTN0"/>
<gene>
    <name evidence="1" type="ORF">EGA29_09625</name>
</gene>
<evidence type="ECO:0000313" key="2">
    <source>
        <dbReference type="Proteomes" id="UP000271222"/>
    </source>
</evidence>
<evidence type="ECO:0000313" key="1">
    <source>
        <dbReference type="EMBL" id="RNM08079.1"/>
    </source>
</evidence>
<organism evidence="1 2">
    <name type="scientific">Ralstonia pseudosolanacearum</name>
    <dbReference type="NCBI Taxonomy" id="1310165"/>
    <lineage>
        <taxon>Bacteria</taxon>
        <taxon>Pseudomonadati</taxon>
        <taxon>Pseudomonadota</taxon>
        <taxon>Betaproteobacteria</taxon>
        <taxon>Burkholderiales</taxon>
        <taxon>Burkholderiaceae</taxon>
        <taxon>Ralstonia</taxon>
        <taxon>Ralstonia solanacearum species complex</taxon>
    </lineage>
</organism>
<dbReference type="Proteomes" id="UP000271222">
    <property type="component" value="Unassembled WGS sequence"/>
</dbReference>
<sequence>MKRCPKCFAGRPYKRSDGRSTCRACGKRCSWTSVWDSARLSGCTEAHADVLHMDYRAPASMPPR</sequence>